<name>A0ABD0PQY5_CIRMR</name>
<evidence type="ECO:0000313" key="1">
    <source>
        <dbReference type="EMBL" id="KAL0176140.1"/>
    </source>
</evidence>
<dbReference type="AlphaFoldDB" id="A0ABD0PQY5"/>
<comment type="caution">
    <text evidence="1">The sequence shown here is derived from an EMBL/GenBank/DDBJ whole genome shotgun (WGS) entry which is preliminary data.</text>
</comment>
<dbReference type="EMBL" id="JAMKFB020000014">
    <property type="protein sequence ID" value="KAL0176140.1"/>
    <property type="molecule type" value="Genomic_DNA"/>
</dbReference>
<dbReference type="InterPro" id="IPR050410">
    <property type="entry name" value="CCR4/nocturin_mRNA_transcr"/>
</dbReference>
<dbReference type="Proteomes" id="UP001529510">
    <property type="component" value="Unassembled WGS sequence"/>
</dbReference>
<organism evidence="1 2">
    <name type="scientific">Cirrhinus mrigala</name>
    <name type="common">Mrigala</name>
    <dbReference type="NCBI Taxonomy" id="683832"/>
    <lineage>
        <taxon>Eukaryota</taxon>
        <taxon>Metazoa</taxon>
        <taxon>Chordata</taxon>
        <taxon>Craniata</taxon>
        <taxon>Vertebrata</taxon>
        <taxon>Euteleostomi</taxon>
        <taxon>Actinopterygii</taxon>
        <taxon>Neopterygii</taxon>
        <taxon>Teleostei</taxon>
        <taxon>Ostariophysi</taxon>
        <taxon>Cypriniformes</taxon>
        <taxon>Cyprinidae</taxon>
        <taxon>Labeoninae</taxon>
        <taxon>Labeonini</taxon>
        <taxon>Cirrhinus</taxon>
    </lineage>
</organism>
<dbReference type="InterPro" id="IPR036691">
    <property type="entry name" value="Endo/exonu/phosph_ase_sf"/>
</dbReference>
<accession>A0ABD0PQY5</accession>
<keyword evidence="2" id="KW-1185">Reference proteome</keyword>
<feature type="non-terminal residue" evidence="1">
    <location>
        <position position="1"/>
    </location>
</feature>
<sequence>GVIDYIFYSRPQLNVLGVLGPLDTNWLLENNISGCPHPHIPSDHFSLFAQLELVLPYPPLLNGVHLAGH</sequence>
<dbReference type="Gene3D" id="3.60.10.10">
    <property type="entry name" value="Endonuclease/exonuclease/phosphatase"/>
    <property type="match status" value="1"/>
</dbReference>
<dbReference type="SUPFAM" id="SSF56219">
    <property type="entry name" value="DNase I-like"/>
    <property type="match status" value="1"/>
</dbReference>
<evidence type="ECO:0000313" key="2">
    <source>
        <dbReference type="Proteomes" id="UP001529510"/>
    </source>
</evidence>
<feature type="non-terminal residue" evidence="1">
    <location>
        <position position="69"/>
    </location>
</feature>
<dbReference type="PANTHER" id="PTHR12121:SF33">
    <property type="entry name" value="CCR4-NOT TRANSCRIPTION COMPLEX SUBUNIT 6"/>
    <property type="match status" value="1"/>
</dbReference>
<proteinExistence type="predicted"/>
<gene>
    <name evidence="1" type="ORF">M9458_028470</name>
</gene>
<dbReference type="PANTHER" id="PTHR12121">
    <property type="entry name" value="CARBON CATABOLITE REPRESSOR PROTEIN 4"/>
    <property type="match status" value="1"/>
</dbReference>
<reference evidence="1 2" key="1">
    <citation type="submission" date="2024-05" db="EMBL/GenBank/DDBJ databases">
        <title>Genome sequencing and assembly of Indian major carp, Cirrhinus mrigala (Hamilton, 1822).</title>
        <authorList>
            <person name="Mohindra V."/>
            <person name="Chowdhury L.M."/>
            <person name="Lal K."/>
            <person name="Jena J.K."/>
        </authorList>
    </citation>
    <scope>NUCLEOTIDE SEQUENCE [LARGE SCALE GENOMIC DNA]</scope>
    <source>
        <strain evidence="1">CM1030</strain>
        <tissue evidence="1">Blood</tissue>
    </source>
</reference>
<protein>
    <submittedName>
        <fullName evidence="1">Uncharacterized protein</fullName>
    </submittedName>
</protein>